<dbReference type="RefSeq" id="WP_103373621.1">
    <property type="nucleotide sequence ID" value="NZ_BMCF01000008.1"/>
</dbReference>
<reference evidence="1 2" key="1">
    <citation type="submission" date="2018-06" db="EMBL/GenBank/DDBJ databases">
        <authorList>
            <consortium name="Pathogen Informatics"/>
            <person name="Doyle S."/>
        </authorList>
    </citation>
    <scope>NUCLEOTIDE SEQUENCE [LARGE SCALE GENOMIC DNA]</scope>
    <source>
        <strain evidence="1 2">NCTC13834</strain>
    </source>
</reference>
<proteinExistence type="predicted"/>
<protein>
    <submittedName>
        <fullName evidence="1">Uncharacterized protein</fullName>
    </submittedName>
</protein>
<dbReference type="Proteomes" id="UP000254412">
    <property type="component" value="Unassembled WGS sequence"/>
</dbReference>
<dbReference type="EMBL" id="UHDS01000001">
    <property type="protein sequence ID" value="SUM55779.1"/>
    <property type="molecule type" value="Genomic_DNA"/>
</dbReference>
<dbReference type="AlphaFoldDB" id="A0A380GNS3"/>
<evidence type="ECO:0000313" key="1">
    <source>
        <dbReference type="EMBL" id="SUM55779.1"/>
    </source>
</evidence>
<evidence type="ECO:0000313" key="2">
    <source>
        <dbReference type="Proteomes" id="UP000254412"/>
    </source>
</evidence>
<gene>
    <name evidence="1" type="ORF">NCTC13834_02154</name>
</gene>
<organism evidence="1 2">
    <name type="scientific">Staphylococcus nepalensis</name>
    <dbReference type="NCBI Taxonomy" id="214473"/>
    <lineage>
        <taxon>Bacteria</taxon>
        <taxon>Bacillati</taxon>
        <taxon>Bacillota</taxon>
        <taxon>Bacilli</taxon>
        <taxon>Bacillales</taxon>
        <taxon>Staphylococcaceae</taxon>
        <taxon>Staphylococcus</taxon>
    </lineage>
</organism>
<accession>A0A380GNS3</accession>
<name>A0A380GNS3_9STAP</name>
<sequence>MATTAQVIKGKDTKNEIIYEEVNAYDLNDNHRNKTYYCIGCGIKLTLVISSKGREYNTFSARFKDNQHKDGCEYDKSGGYNDKDRENFNFDSFIENILKINNPIKRNISNSTNNDDYDRTNKITNLRSFTEICRQYSPNSCLDDMLIRDCFLDGRVFNDYLDGFQGQKVVLPFFNGYSSREKLMFFKYGDRELKVYFKDKDYFFKMKSEIFEIGKNKAKIVIAGEWKDKDGFIETTVNKRRQIANVTSIINA</sequence>